<name>A0A2U0TZ23_9BACT</name>
<protein>
    <submittedName>
        <fullName evidence="2">WD40 repeat protein</fullName>
    </submittedName>
</protein>
<sequence>MKKTHITLGLLIILMTQCLIVTSCADSPVNAVKSEKLPPIFPDYAGVTIPAEIAPLQFNLSEPCDVLDVVAKGSKGGRIHSNAQYTKFDLNEWHNLTEKNKGGQIIFTVSVKANGHWTQYKDFAVNVSTDHLGAWGLTYRLIPPGYEVYGKMGLYQRDLRTFEQTAIIENTAVPGACVNCHTSNRTDPTNYTFHVRGDHGATVICQNGQRQMLEPKNKELGGSMIYPYWHPSAKFVAYSTNKTHQSFHAVASKRVEVFDQASDIIIFNPATNEIIRNAAVMTKDHYENYPVFSPDGRTLYFVSSKAWDIPANYKKIQYNLCKIAFNPTTGHTIGQVDTILNARKMGLSANHPRPSYDGKYLLFTMSHYGCFPIWHKEADQWLLNLSTGKARALTEINSDDTDSYHNWSANSRWIVFTSRRLNGYYTTLYIAHVNANGTMDKPFLLPQQNPQEYYDKTVYSFNTPDFILRPINTDQRATANAILSSKRTPTKLK</sequence>
<evidence type="ECO:0000313" key="3">
    <source>
        <dbReference type="Proteomes" id="UP000245870"/>
    </source>
</evidence>
<dbReference type="Proteomes" id="UP000245870">
    <property type="component" value="Unassembled WGS sequence"/>
</dbReference>
<dbReference type="InterPro" id="IPR011042">
    <property type="entry name" value="6-blade_b-propeller_TolB-like"/>
</dbReference>
<dbReference type="Gene3D" id="2.120.10.30">
    <property type="entry name" value="TolB, C-terminal domain"/>
    <property type="match status" value="2"/>
</dbReference>
<reference evidence="2 3" key="1">
    <citation type="submission" date="2018-05" db="EMBL/GenBank/DDBJ databases">
        <title>Genomic Encyclopedia of Type Strains, Phase IV (KMG-IV): sequencing the most valuable type-strain genomes for metagenomic binning, comparative biology and taxonomic classification.</title>
        <authorList>
            <person name="Goeker M."/>
        </authorList>
    </citation>
    <scope>NUCLEOTIDE SEQUENCE [LARGE SCALE GENOMIC DNA]</scope>
    <source>
        <strain evidence="2 3">DSM 100333</strain>
    </source>
</reference>
<dbReference type="Pfam" id="PF07676">
    <property type="entry name" value="PD40"/>
    <property type="match status" value="2"/>
</dbReference>
<proteinExistence type="predicted"/>
<dbReference type="PROSITE" id="PS51257">
    <property type="entry name" value="PROKAR_LIPOPROTEIN"/>
    <property type="match status" value="1"/>
</dbReference>
<dbReference type="SUPFAM" id="SSF82171">
    <property type="entry name" value="DPP6 N-terminal domain-like"/>
    <property type="match status" value="1"/>
</dbReference>
<dbReference type="EMBL" id="QENY01000022">
    <property type="protein sequence ID" value="PVX48872.1"/>
    <property type="molecule type" value="Genomic_DNA"/>
</dbReference>
<keyword evidence="3" id="KW-1185">Reference proteome</keyword>
<evidence type="ECO:0000313" key="2">
    <source>
        <dbReference type="EMBL" id="PVX48872.1"/>
    </source>
</evidence>
<keyword evidence="1" id="KW-0732">Signal</keyword>
<evidence type="ECO:0000256" key="1">
    <source>
        <dbReference type="SAM" id="SignalP"/>
    </source>
</evidence>
<accession>A0A2U0TZ23</accession>
<dbReference type="AlphaFoldDB" id="A0A2U0TZ23"/>
<organism evidence="2 3">
    <name type="scientific">Hallella colorans</name>
    <dbReference type="NCBI Taxonomy" id="1703337"/>
    <lineage>
        <taxon>Bacteria</taxon>
        <taxon>Pseudomonadati</taxon>
        <taxon>Bacteroidota</taxon>
        <taxon>Bacteroidia</taxon>
        <taxon>Bacteroidales</taxon>
        <taxon>Prevotellaceae</taxon>
        <taxon>Hallella</taxon>
    </lineage>
</organism>
<feature type="chain" id="PRO_5015557953" evidence="1">
    <location>
        <begin position="26"/>
        <end position="493"/>
    </location>
</feature>
<comment type="caution">
    <text evidence="2">The sequence shown here is derived from an EMBL/GenBank/DDBJ whole genome shotgun (WGS) entry which is preliminary data.</text>
</comment>
<dbReference type="InterPro" id="IPR011659">
    <property type="entry name" value="WD40"/>
</dbReference>
<feature type="signal peptide" evidence="1">
    <location>
        <begin position="1"/>
        <end position="25"/>
    </location>
</feature>
<gene>
    <name evidence="2" type="ORF">C7379_12213</name>
</gene>
<dbReference type="RefSeq" id="WP_165815063.1">
    <property type="nucleotide sequence ID" value="NZ_QENY01000022.1"/>
</dbReference>